<comment type="caution">
    <text evidence="1">The sequence shown here is derived from an EMBL/GenBank/DDBJ whole genome shotgun (WGS) entry which is preliminary data.</text>
</comment>
<dbReference type="AlphaFoldDB" id="A0A3E3IVG5"/>
<gene>
    <name evidence="1" type="ORF">DWY69_14665</name>
</gene>
<name>A0A3E3IVG5_9FIRM</name>
<sequence>MPPNKLPGYCTIHFSICLSFPEKFIKIYVFPAIPLSVKMLFCQKRASAVTWTADALFISFFIM</sequence>
<dbReference type="EMBL" id="QVLU01000012">
    <property type="protein sequence ID" value="RGE71080.1"/>
    <property type="molecule type" value="Genomic_DNA"/>
</dbReference>
<protein>
    <submittedName>
        <fullName evidence="1">Uncharacterized protein</fullName>
    </submittedName>
</protein>
<dbReference type="Proteomes" id="UP000261166">
    <property type="component" value="Unassembled WGS sequence"/>
</dbReference>
<accession>A0A3E3IVG5</accession>
<proteinExistence type="predicted"/>
<reference evidence="1 2" key="1">
    <citation type="submission" date="2018-08" db="EMBL/GenBank/DDBJ databases">
        <title>A genome reference for cultivated species of the human gut microbiota.</title>
        <authorList>
            <person name="Zou Y."/>
            <person name="Xue W."/>
            <person name="Luo G."/>
        </authorList>
    </citation>
    <scope>NUCLEOTIDE SEQUENCE [LARGE SCALE GENOMIC DNA]</scope>
    <source>
        <strain evidence="1 2">AF26-4BH</strain>
    </source>
</reference>
<evidence type="ECO:0000313" key="1">
    <source>
        <dbReference type="EMBL" id="RGE71080.1"/>
    </source>
</evidence>
<organism evidence="1 2">
    <name type="scientific">Eisenbergiella massiliensis</name>
    <dbReference type="NCBI Taxonomy" id="1720294"/>
    <lineage>
        <taxon>Bacteria</taxon>
        <taxon>Bacillati</taxon>
        <taxon>Bacillota</taxon>
        <taxon>Clostridia</taxon>
        <taxon>Lachnospirales</taxon>
        <taxon>Lachnospiraceae</taxon>
        <taxon>Eisenbergiella</taxon>
    </lineage>
</organism>
<evidence type="ECO:0000313" key="2">
    <source>
        <dbReference type="Proteomes" id="UP000261166"/>
    </source>
</evidence>